<evidence type="ECO:0000256" key="3">
    <source>
        <dbReference type="ARBA" id="ARBA00022630"/>
    </source>
</evidence>
<dbReference type="PANTHER" id="PTHR10961">
    <property type="entry name" value="PEROXISOMAL SARCOSINE OXIDASE"/>
    <property type="match status" value="1"/>
</dbReference>
<comment type="cofactor">
    <cofactor evidence="1">
        <name>FAD</name>
        <dbReference type="ChEBI" id="CHEBI:57692"/>
    </cofactor>
</comment>
<gene>
    <name evidence="7" type="ORF">FZEAL_10579</name>
</gene>
<dbReference type="AlphaFoldDB" id="A0A8H4X9K9"/>
<dbReference type="Gene3D" id="3.50.50.60">
    <property type="entry name" value="FAD/NAD(P)-binding domain"/>
    <property type="match status" value="1"/>
</dbReference>
<evidence type="ECO:0000256" key="5">
    <source>
        <dbReference type="ARBA" id="ARBA00023002"/>
    </source>
</evidence>
<accession>A0A8H4X9K9</accession>
<dbReference type="Gene3D" id="3.30.9.10">
    <property type="entry name" value="D-Amino Acid Oxidase, subunit A, domain 2"/>
    <property type="match status" value="1"/>
</dbReference>
<protein>
    <recommendedName>
        <fullName evidence="6">FAD dependent oxidoreductase domain-containing protein</fullName>
    </recommendedName>
</protein>
<dbReference type="EMBL" id="JABEYC010001253">
    <property type="protein sequence ID" value="KAF4967022.1"/>
    <property type="molecule type" value="Genomic_DNA"/>
</dbReference>
<evidence type="ECO:0000256" key="2">
    <source>
        <dbReference type="ARBA" id="ARBA00010989"/>
    </source>
</evidence>
<evidence type="ECO:0000256" key="4">
    <source>
        <dbReference type="ARBA" id="ARBA00022827"/>
    </source>
</evidence>
<evidence type="ECO:0000313" key="8">
    <source>
        <dbReference type="Proteomes" id="UP000635477"/>
    </source>
</evidence>
<dbReference type="SUPFAM" id="SSF51905">
    <property type="entry name" value="FAD/NAD(P)-binding domain"/>
    <property type="match status" value="1"/>
</dbReference>
<keyword evidence="5" id="KW-0560">Oxidoreductase</keyword>
<evidence type="ECO:0000259" key="6">
    <source>
        <dbReference type="Pfam" id="PF01266"/>
    </source>
</evidence>
<dbReference type="OrthoDB" id="2219495at2759"/>
<dbReference type="Pfam" id="PF01266">
    <property type="entry name" value="DAO"/>
    <property type="match status" value="1"/>
</dbReference>
<evidence type="ECO:0000256" key="1">
    <source>
        <dbReference type="ARBA" id="ARBA00001974"/>
    </source>
</evidence>
<evidence type="ECO:0000313" key="7">
    <source>
        <dbReference type="EMBL" id="KAF4967022.1"/>
    </source>
</evidence>
<dbReference type="Proteomes" id="UP000635477">
    <property type="component" value="Unassembled WGS sequence"/>
</dbReference>
<keyword evidence="8" id="KW-1185">Reference proteome</keyword>
<feature type="domain" description="FAD dependent oxidoreductase" evidence="6">
    <location>
        <begin position="7"/>
        <end position="223"/>
    </location>
</feature>
<comment type="caution">
    <text evidence="7">The sequence shown here is derived from an EMBL/GenBank/DDBJ whole genome shotgun (WGS) entry which is preliminary data.</text>
</comment>
<reference evidence="7" key="1">
    <citation type="journal article" date="2020" name="BMC Genomics">
        <title>Correction to: Identification and distribution of gene clusters required for synthesis of sphingolipid metabolism inhibitors in diverse species of the filamentous fungus Fusarium.</title>
        <authorList>
            <person name="Kim H.S."/>
            <person name="Lohmar J.M."/>
            <person name="Busman M."/>
            <person name="Brown D.W."/>
            <person name="Naumann T.A."/>
            <person name="Divon H.H."/>
            <person name="Lysoe E."/>
            <person name="Uhlig S."/>
            <person name="Proctor R.H."/>
        </authorList>
    </citation>
    <scope>NUCLEOTIDE SEQUENCE</scope>
    <source>
        <strain evidence="7">NRRL 22465</strain>
    </source>
</reference>
<dbReference type="GO" id="GO:0050660">
    <property type="term" value="F:flavin adenine dinucleotide binding"/>
    <property type="evidence" value="ECO:0007669"/>
    <property type="project" value="InterPro"/>
</dbReference>
<feature type="non-terminal residue" evidence="7">
    <location>
        <position position="1"/>
    </location>
</feature>
<reference evidence="7" key="2">
    <citation type="submission" date="2020-05" db="EMBL/GenBank/DDBJ databases">
        <authorList>
            <person name="Kim H.-S."/>
            <person name="Proctor R.H."/>
            <person name="Brown D.W."/>
        </authorList>
    </citation>
    <scope>NUCLEOTIDE SEQUENCE</scope>
    <source>
        <strain evidence="7">NRRL 22465</strain>
    </source>
</reference>
<proteinExistence type="inferred from homology"/>
<dbReference type="GO" id="GO:0051698">
    <property type="term" value="F:saccharopine oxidase activity"/>
    <property type="evidence" value="ECO:0007669"/>
    <property type="project" value="TreeGrafter"/>
</dbReference>
<dbReference type="InterPro" id="IPR036188">
    <property type="entry name" value="FAD/NAD-bd_sf"/>
</dbReference>
<name>A0A8H4X9K9_9HYPO</name>
<dbReference type="GO" id="GO:0008115">
    <property type="term" value="F:sarcosine oxidase activity"/>
    <property type="evidence" value="ECO:0007669"/>
    <property type="project" value="TreeGrafter"/>
</dbReference>
<dbReference type="InterPro" id="IPR045170">
    <property type="entry name" value="MTOX"/>
</dbReference>
<organism evidence="7 8">
    <name type="scientific">Fusarium zealandicum</name>
    <dbReference type="NCBI Taxonomy" id="1053134"/>
    <lineage>
        <taxon>Eukaryota</taxon>
        <taxon>Fungi</taxon>
        <taxon>Dikarya</taxon>
        <taxon>Ascomycota</taxon>
        <taxon>Pezizomycotina</taxon>
        <taxon>Sordariomycetes</taxon>
        <taxon>Hypocreomycetidae</taxon>
        <taxon>Hypocreales</taxon>
        <taxon>Nectriaceae</taxon>
        <taxon>Fusarium</taxon>
        <taxon>Fusarium staphyleae species complex</taxon>
    </lineage>
</organism>
<comment type="similarity">
    <text evidence="2">Belongs to the MSOX/MTOX family.</text>
</comment>
<dbReference type="InterPro" id="IPR006076">
    <property type="entry name" value="FAD-dep_OxRdtase"/>
</dbReference>
<keyword evidence="3" id="KW-0285">Flavoprotein</keyword>
<dbReference type="PANTHER" id="PTHR10961:SF37">
    <property type="entry name" value="FAD DEPENDENT OXIDOREDUCTASE DOMAIN-CONTAINING PROTEIN"/>
    <property type="match status" value="1"/>
</dbReference>
<keyword evidence="4" id="KW-0274">FAD</keyword>
<sequence length="344" mass="38030">MTSSPSVLIIGAGNFGAATALSLVKKGHVKVTLVDTAAYPNPRAASHDINKIIRDDYPDRLYMQLLKKAMPLWRHDDLYKTWYHEVGMLRADATSFGEESIASYRDMGIANNSELLQVDEVRRRWNGAFETADFEGVDRVLWNPNVGFGRADKALGAVVQAAIDLGTEYVLGEMTTLEFGPEGQCTGVMLKDGRTLRADKILVCTGARTASILAQSAPDHPLLHAGERLLATGAVSFYAKLHGAQKDKFSTIPVLKNCLPQVKGEGMSILDDGTIKFNCDLCFTNYQVFPPTGEAMSVVPDQSVYNTWTGPRFLKFFEDRARKTFLGLYGKEVENIKIEAYRMC</sequence>